<dbReference type="InterPro" id="IPR027302">
    <property type="entry name" value="Gln_synth_N_conserv_site"/>
</dbReference>
<dbReference type="GO" id="GO:0004356">
    <property type="term" value="F:glutamine synthetase activity"/>
    <property type="evidence" value="ECO:0007669"/>
    <property type="project" value="UniProtKB-EC"/>
</dbReference>
<evidence type="ECO:0000313" key="14">
    <source>
        <dbReference type="Proteomes" id="UP001626550"/>
    </source>
</evidence>
<dbReference type="PROSITE" id="PS00180">
    <property type="entry name" value="GLNA_1"/>
    <property type="match status" value="1"/>
</dbReference>
<feature type="domain" description="GS catalytic" evidence="12">
    <location>
        <begin position="115"/>
        <end position="271"/>
    </location>
</feature>
<dbReference type="Gene3D" id="3.30.590.10">
    <property type="entry name" value="Glutamine synthetase/guanido kinase, catalytic domain"/>
    <property type="match status" value="1"/>
</dbReference>
<dbReference type="Pfam" id="PF03951">
    <property type="entry name" value="Gln-synt_N"/>
    <property type="match status" value="1"/>
</dbReference>
<dbReference type="EMBL" id="JBJKFK010005253">
    <property type="protein sequence ID" value="KAL3308425.1"/>
    <property type="molecule type" value="Genomic_DNA"/>
</dbReference>
<evidence type="ECO:0000256" key="5">
    <source>
        <dbReference type="ARBA" id="ARBA00022598"/>
    </source>
</evidence>
<dbReference type="Pfam" id="PF00120">
    <property type="entry name" value="Gln-synt_C"/>
    <property type="match status" value="1"/>
</dbReference>
<accession>A0ABD2PMP1</accession>
<keyword evidence="6" id="KW-0547">Nucleotide-binding</keyword>
<dbReference type="PANTHER" id="PTHR20852:SF57">
    <property type="entry name" value="GLUTAMINE SYNTHETASE 2 CYTOPLASMIC"/>
    <property type="match status" value="1"/>
</dbReference>
<dbReference type="GO" id="GO:0005737">
    <property type="term" value="C:cytoplasm"/>
    <property type="evidence" value="ECO:0007669"/>
    <property type="project" value="UniProtKB-SubCell"/>
</dbReference>
<organism evidence="13 14">
    <name type="scientific">Cichlidogyrus casuarinus</name>
    <dbReference type="NCBI Taxonomy" id="1844966"/>
    <lineage>
        <taxon>Eukaryota</taxon>
        <taxon>Metazoa</taxon>
        <taxon>Spiralia</taxon>
        <taxon>Lophotrochozoa</taxon>
        <taxon>Platyhelminthes</taxon>
        <taxon>Monogenea</taxon>
        <taxon>Monopisthocotylea</taxon>
        <taxon>Dactylogyridea</taxon>
        <taxon>Ancyrocephalidae</taxon>
        <taxon>Cichlidogyrus</taxon>
    </lineage>
</organism>
<dbReference type="GO" id="GO:0005524">
    <property type="term" value="F:ATP binding"/>
    <property type="evidence" value="ECO:0007669"/>
    <property type="project" value="UniProtKB-KW"/>
</dbReference>
<protein>
    <recommendedName>
        <fullName evidence="3">glutamine synthetase</fullName>
        <ecNumber evidence="3">6.3.1.2</ecNumber>
    </recommendedName>
</protein>
<comment type="subcellular location">
    <subcellularLocation>
        <location evidence="1">Cytoplasm</location>
    </subcellularLocation>
</comment>
<dbReference type="InterPro" id="IPR050292">
    <property type="entry name" value="Glutamine_Synthetase"/>
</dbReference>
<keyword evidence="5" id="KW-0436">Ligase</keyword>
<keyword evidence="7" id="KW-0067">ATP-binding</keyword>
<dbReference type="PROSITE" id="PS51986">
    <property type="entry name" value="GS_BETA_GRASP"/>
    <property type="match status" value="1"/>
</dbReference>
<dbReference type="InterPro" id="IPR014746">
    <property type="entry name" value="Gln_synth/guanido_kin_cat_dom"/>
</dbReference>
<evidence type="ECO:0000256" key="4">
    <source>
        <dbReference type="ARBA" id="ARBA00022490"/>
    </source>
</evidence>
<evidence type="ECO:0000256" key="6">
    <source>
        <dbReference type="ARBA" id="ARBA00022741"/>
    </source>
</evidence>
<dbReference type="InterPro" id="IPR008146">
    <property type="entry name" value="Gln_synth_cat_dom"/>
</dbReference>
<evidence type="ECO:0000313" key="13">
    <source>
        <dbReference type="EMBL" id="KAL3308425.1"/>
    </source>
</evidence>
<dbReference type="InterPro" id="IPR036651">
    <property type="entry name" value="Gln_synt_N_sf"/>
</dbReference>
<dbReference type="SUPFAM" id="SSF54368">
    <property type="entry name" value="Glutamine synthetase, N-terminal domain"/>
    <property type="match status" value="1"/>
</dbReference>
<evidence type="ECO:0000256" key="10">
    <source>
        <dbReference type="RuleBase" id="RU000384"/>
    </source>
</evidence>
<dbReference type="Gene3D" id="3.10.20.70">
    <property type="entry name" value="Glutamine synthetase, N-terminal domain"/>
    <property type="match status" value="1"/>
</dbReference>
<evidence type="ECO:0000256" key="2">
    <source>
        <dbReference type="ARBA" id="ARBA00009897"/>
    </source>
</evidence>
<dbReference type="InterPro" id="IPR008147">
    <property type="entry name" value="Gln_synt_N"/>
</dbReference>
<dbReference type="Proteomes" id="UP001626550">
    <property type="component" value="Unassembled WGS sequence"/>
</dbReference>
<dbReference type="AlphaFoldDB" id="A0ABD2PMP1"/>
<dbReference type="PANTHER" id="PTHR20852">
    <property type="entry name" value="GLUTAMINE SYNTHETASE"/>
    <property type="match status" value="1"/>
</dbReference>
<dbReference type="FunFam" id="3.10.20.70:FF:000004">
    <property type="entry name" value="Glutamine synthetase"/>
    <property type="match status" value="1"/>
</dbReference>
<dbReference type="EC" id="6.3.1.2" evidence="3"/>
<evidence type="ECO:0000259" key="12">
    <source>
        <dbReference type="PROSITE" id="PS51987"/>
    </source>
</evidence>
<comment type="catalytic activity">
    <reaction evidence="8">
        <text>L-glutamate + NH4(+) + ATP = L-glutamine + ADP + phosphate + H(+)</text>
        <dbReference type="Rhea" id="RHEA:16169"/>
        <dbReference type="ChEBI" id="CHEBI:15378"/>
        <dbReference type="ChEBI" id="CHEBI:28938"/>
        <dbReference type="ChEBI" id="CHEBI:29985"/>
        <dbReference type="ChEBI" id="CHEBI:30616"/>
        <dbReference type="ChEBI" id="CHEBI:43474"/>
        <dbReference type="ChEBI" id="CHEBI:58359"/>
        <dbReference type="ChEBI" id="CHEBI:456216"/>
        <dbReference type="EC" id="6.3.1.2"/>
    </reaction>
</comment>
<evidence type="ECO:0000256" key="3">
    <source>
        <dbReference type="ARBA" id="ARBA00012937"/>
    </source>
</evidence>
<comment type="caution">
    <text evidence="13">The sequence shown here is derived from an EMBL/GenBank/DDBJ whole genome shotgun (WGS) entry which is preliminary data.</text>
</comment>
<name>A0ABD2PMP1_9PLAT</name>
<dbReference type="SMART" id="SM01230">
    <property type="entry name" value="Gln-synt_C"/>
    <property type="match status" value="1"/>
</dbReference>
<evidence type="ECO:0000256" key="1">
    <source>
        <dbReference type="ARBA" id="ARBA00004496"/>
    </source>
</evidence>
<evidence type="ECO:0000256" key="9">
    <source>
        <dbReference type="PROSITE-ProRule" id="PRU01330"/>
    </source>
</evidence>
<feature type="domain" description="GS beta-grasp" evidence="11">
    <location>
        <begin position="28"/>
        <end position="108"/>
    </location>
</feature>
<evidence type="ECO:0000259" key="11">
    <source>
        <dbReference type="PROSITE" id="PS51986"/>
    </source>
</evidence>
<dbReference type="PROSITE" id="PS51987">
    <property type="entry name" value="GS_CATALYTIC"/>
    <property type="match status" value="1"/>
</dbReference>
<keyword evidence="14" id="KW-1185">Reference proteome</keyword>
<sequence>MTIDAETKTDGQNVLVNYLTLPIPDGLCQVTYIWIDGSGETLRCKTMTVDRVPQSPSDLSIWNFDGSSTGQSSGHNSDLYLKPVGLFKDPFRRGDNKLCLCEVLTPDMKPHPTNLRDDSLKIMQMVEAHKPWFGIEQEYTLLEVDGRPLSWPRIGQPKPQGPYYCAVGADRIFGRQIVEAHYRACLFAGVKICGTNAEVMPSQFEFQIGPCEGISAADQLWVARFILHRVAEDFGVCVTLDPKPVSGEWNGCGAHTNYSTLAMRQTNSGYA</sequence>
<proteinExistence type="inferred from homology"/>
<dbReference type="SUPFAM" id="SSF55931">
    <property type="entry name" value="Glutamine synthetase/guanido kinase"/>
    <property type="match status" value="1"/>
</dbReference>
<evidence type="ECO:0000256" key="7">
    <source>
        <dbReference type="ARBA" id="ARBA00022840"/>
    </source>
</evidence>
<reference evidence="13 14" key="1">
    <citation type="submission" date="2024-11" db="EMBL/GenBank/DDBJ databases">
        <title>Adaptive evolution of stress response genes in parasites aligns with host niche diversity.</title>
        <authorList>
            <person name="Hahn C."/>
            <person name="Resl P."/>
        </authorList>
    </citation>
    <scope>NUCLEOTIDE SEQUENCE [LARGE SCALE GENOMIC DNA]</scope>
    <source>
        <strain evidence="13">EGGRZ-B1_66</strain>
        <tissue evidence="13">Body</tissue>
    </source>
</reference>
<keyword evidence="4" id="KW-0963">Cytoplasm</keyword>
<evidence type="ECO:0000256" key="8">
    <source>
        <dbReference type="ARBA" id="ARBA00049436"/>
    </source>
</evidence>
<dbReference type="FunFam" id="3.30.590.10:FF:000011">
    <property type="entry name" value="Glutamine synthetase"/>
    <property type="match status" value="1"/>
</dbReference>
<gene>
    <name evidence="13" type="ORF">Ciccas_013044</name>
</gene>
<comment type="similarity">
    <text evidence="2 9 10">Belongs to the glutamine synthetase family.</text>
</comment>